<reference evidence="1" key="1">
    <citation type="submission" date="2021-08" db="EMBL/GenBank/DDBJ databases">
        <title>Whole genome sequencing of non-tuberculosis mycobacteria type-strains.</title>
        <authorList>
            <person name="Igarashi Y."/>
            <person name="Osugi A."/>
            <person name="Mitarai S."/>
        </authorList>
    </citation>
    <scope>NUCLEOTIDE SEQUENCE</scope>
    <source>
        <strain evidence="1">JCM 30995</strain>
    </source>
</reference>
<dbReference type="InterPro" id="IPR036388">
    <property type="entry name" value="WH-like_DNA-bd_sf"/>
</dbReference>
<proteinExistence type="predicted"/>
<dbReference type="SUPFAM" id="SSF46689">
    <property type="entry name" value="Homeodomain-like"/>
    <property type="match status" value="1"/>
</dbReference>
<dbReference type="EMBL" id="CP080997">
    <property type="protein sequence ID" value="QZA06587.1"/>
    <property type="molecule type" value="Genomic_DNA"/>
</dbReference>
<dbReference type="AlphaFoldDB" id="A0A9X7WEW0"/>
<dbReference type="RefSeq" id="WP_220694405.1">
    <property type="nucleotide sequence ID" value="NZ_CP080997.1"/>
</dbReference>
<evidence type="ECO:0000313" key="1">
    <source>
        <dbReference type="EMBL" id="QZA06587.1"/>
    </source>
</evidence>
<dbReference type="Pfam" id="PF04255">
    <property type="entry name" value="DUF433"/>
    <property type="match status" value="1"/>
</dbReference>
<dbReference type="Gene3D" id="1.10.10.10">
    <property type="entry name" value="Winged helix-like DNA-binding domain superfamily/Winged helix DNA-binding domain"/>
    <property type="match status" value="1"/>
</dbReference>
<dbReference type="Proteomes" id="UP000825008">
    <property type="component" value="Chromosome"/>
</dbReference>
<accession>A0A9X7WEW0</accession>
<dbReference type="InterPro" id="IPR007367">
    <property type="entry name" value="DUF433"/>
</dbReference>
<dbReference type="KEGG" id="mher:K3U94_16450"/>
<protein>
    <submittedName>
        <fullName evidence="1">DUF433 domain-containing protein</fullName>
    </submittedName>
</protein>
<sequence>MTVAAIEPEPVPLVRDQAGRLMVPGTRISLDILVADFKQGKTPEAVHDSYQTVSLADVYAIFAYYLRHRAEVEAYIAEQEREGVQIQERIEAEYPLNDGLRAKLLARLAT</sequence>
<dbReference type="InterPro" id="IPR009057">
    <property type="entry name" value="Homeodomain-like_sf"/>
</dbReference>
<gene>
    <name evidence="1" type="ORF">K3U94_16450</name>
</gene>
<name>A0A9X7WEW0_9MYCO</name>
<organism evidence="1 2">
    <name type="scientific">Mycolicibacter heraklionensis</name>
    <dbReference type="NCBI Taxonomy" id="512402"/>
    <lineage>
        <taxon>Bacteria</taxon>
        <taxon>Bacillati</taxon>
        <taxon>Actinomycetota</taxon>
        <taxon>Actinomycetes</taxon>
        <taxon>Mycobacteriales</taxon>
        <taxon>Mycobacteriaceae</taxon>
        <taxon>Mycolicibacter</taxon>
    </lineage>
</organism>
<evidence type="ECO:0000313" key="2">
    <source>
        <dbReference type="Proteomes" id="UP000825008"/>
    </source>
</evidence>